<evidence type="ECO:0000256" key="5">
    <source>
        <dbReference type="ARBA" id="ARBA00023015"/>
    </source>
</evidence>
<keyword evidence="7 10" id="KW-0539">Nucleus</keyword>
<evidence type="ECO:0000256" key="1">
    <source>
        <dbReference type="ARBA" id="ARBA00004123"/>
    </source>
</evidence>
<gene>
    <name evidence="13" type="primary">LOC111481003</name>
</gene>
<keyword evidence="12" id="KW-1185">Reference proteome</keyword>
<proteinExistence type="inferred from homology"/>
<dbReference type="RefSeq" id="XP_022982033.1">
    <property type="nucleotide sequence ID" value="XM_023126265.1"/>
</dbReference>
<dbReference type="Proteomes" id="UP000504608">
    <property type="component" value="Unplaced"/>
</dbReference>
<organism evidence="12 13">
    <name type="scientific">Cucurbita maxima</name>
    <name type="common">Pumpkin</name>
    <name type="synonym">Winter squash</name>
    <dbReference type="NCBI Taxonomy" id="3661"/>
    <lineage>
        <taxon>Eukaryota</taxon>
        <taxon>Viridiplantae</taxon>
        <taxon>Streptophyta</taxon>
        <taxon>Embryophyta</taxon>
        <taxon>Tracheophyta</taxon>
        <taxon>Spermatophyta</taxon>
        <taxon>Magnoliopsida</taxon>
        <taxon>eudicotyledons</taxon>
        <taxon>Gunneridae</taxon>
        <taxon>Pentapetalae</taxon>
        <taxon>rosids</taxon>
        <taxon>fabids</taxon>
        <taxon>Cucurbitales</taxon>
        <taxon>Cucurbitaceae</taxon>
        <taxon>Cucurbiteae</taxon>
        <taxon>Cucurbita</taxon>
    </lineage>
</organism>
<evidence type="ECO:0000313" key="13">
    <source>
        <dbReference type="RefSeq" id="XP_022982033.1"/>
    </source>
</evidence>
<dbReference type="InterPro" id="IPR003311">
    <property type="entry name" value="AUX_IAA"/>
</dbReference>
<dbReference type="Gene3D" id="3.10.20.90">
    <property type="entry name" value="Phosphatidylinositol 3-kinase Catalytic Subunit, Chain A, domain 1"/>
    <property type="match status" value="1"/>
</dbReference>
<dbReference type="PROSITE" id="PS51745">
    <property type="entry name" value="PB1"/>
    <property type="match status" value="1"/>
</dbReference>
<protein>
    <recommendedName>
        <fullName evidence="10">Auxin-responsive protein</fullName>
    </recommendedName>
</protein>
<evidence type="ECO:0000256" key="2">
    <source>
        <dbReference type="ARBA" id="ARBA00006728"/>
    </source>
</evidence>
<evidence type="ECO:0000256" key="7">
    <source>
        <dbReference type="ARBA" id="ARBA00023242"/>
    </source>
</evidence>
<comment type="subcellular location">
    <subcellularLocation>
        <location evidence="1 10">Nucleus</location>
    </subcellularLocation>
</comment>
<keyword evidence="6 10" id="KW-0804">Transcription</keyword>
<dbReference type="GeneID" id="111481003"/>
<dbReference type="InterPro" id="IPR053793">
    <property type="entry name" value="PB1-like"/>
</dbReference>
<evidence type="ECO:0000259" key="11">
    <source>
        <dbReference type="PROSITE" id="PS51745"/>
    </source>
</evidence>
<keyword evidence="8 10" id="KW-0927">Auxin signaling pathway</keyword>
<comment type="function">
    <text evidence="9">Aux/IAA proteins are short-lived transcriptional factors that function as repressors of early auxin response genes at low auxin concentrations. Repression is thought to result from the interaction with auxin response factors (ARFs), proteins that bind to the auxin-responsive promoter element (AuxRE). Formation of heterodimers with ARF proteins may alter their ability to modulate early auxin response genes expression.</text>
</comment>
<evidence type="ECO:0000256" key="6">
    <source>
        <dbReference type="ARBA" id="ARBA00023163"/>
    </source>
</evidence>
<dbReference type="SUPFAM" id="SSF54277">
    <property type="entry name" value="CAD &amp; PB1 domains"/>
    <property type="match status" value="1"/>
</dbReference>
<dbReference type="Pfam" id="PF02309">
    <property type="entry name" value="AUX_IAA"/>
    <property type="match status" value="1"/>
</dbReference>
<evidence type="ECO:0000256" key="10">
    <source>
        <dbReference type="RuleBase" id="RU004549"/>
    </source>
</evidence>
<dbReference type="GO" id="GO:0005634">
    <property type="term" value="C:nucleus"/>
    <property type="evidence" value="ECO:0007669"/>
    <property type="project" value="UniProtKB-SubCell"/>
</dbReference>
<comment type="similarity">
    <text evidence="2 10">Belongs to the Aux/IAA family.</text>
</comment>
<dbReference type="InterPro" id="IPR033389">
    <property type="entry name" value="AUX/IAA_dom"/>
</dbReference>
<dbReference type="GO" id="GO:0009734">
    <property type="term" value="P:auxin-activated signaling pathway"/>
    <property type="evidence" value="ECO:0007669"/>
    <property type="project" value="UniProtKB-UniRule"/>
</dbReference>
<dbReference type="PANTHER" id="PTHR31734">
    <property type="entry name" value="AUXIN-RESPONSIVE PROTEIN IAA17"/>
    <property type="match status" value="1"/>
</dbReference>
<name>A0A6J1J3R3_CUCMA</name>
<dbReference type="PANTHER" id="PTHR31734:SF38">
    <property type="entry name" value="AUXIN-RESPONSIVE PROTEIN IAA29"/>
    <property type="match status" value="1"/>
</dbReference>
<accession>A0A6J1J3R3</accession>
<evidence type="ECO:0000256" key="4">
    <source>
        <dbReference type="ARBA" id="ARBA00022491"/>
    </source>
</evidence>
<comment type="subunit">
    <text evidence="3 10">Homodimers and heterodimers.</text>
</comment>
<evidence type="ECO:0000256" key="9">
    <source>
        <dbReference type="ARBA" id="ARBA00025283"/>
    </source>
</evidence>
<dbReference type="GO" id="GO:0006355">
    <property type="term" value="P:regulation of DNA-templated transcription"/>
    <property type="evidence" value="ECO:0007669"/>
    <property type="project" value="InterPro"/>
</dbReference>
<evidence type="ECO:0000256" key="8">
    <source>
        <dbReference type="ARBA" id="ARBA00023294"/>
    </source>
</evidence>
<evidence type="ECO:0000256" key="3">
    <source>
        <dbReference type="ARBA" id="ARBA00011726"/>
    </source>
</evidence>
<keyword evidence="4 10" id="KW-0678">Repressor</keyword>
<dbReference type="AlphaFoldDB" id="A0A6J1J3R3"/>
<sequence>MRASTSTRPIQSLRCLQWPLVAEDTSFLAMVLKVTWTSIGLARLVLDNFLPCWPTLFAWSQLQGEILMELQLALALYVPDRTRGFDLNRNACDRDVFGSDPRSCVCEQSTSHGRHKRGFEDAFFKCKDSSKDLSLLLWSDRSNKEDDDRKDTNHRISCAIHINVGEENKVVGWPPIKSWRKRHLHQLQQDRLGSDQTHNHYWMEDNEDDGIVFNPKYVKVKMEGVAIARKIDVGLYSSYQTLKTALINMFSSSCYQKCGYSNDSLTLTYQDKEGDWMLAEDLPWQTFLESVQCMKIIRRQSSN</sequence>
<feature type="domain" description="PB1" evidence="11">
    <location>
        <begin position="215"/>
        <end position="301"/>
    </location>
</feature>
<reference evidence="13" key="1">
    <citation type="submission" date="2025-08" db="UniProtKB">
        <authorList>
            <consortium name="RefSeq"/>
        </authorList>
    </citation>
    <scope>IDENTIFICATION</scope>
    <source>
        <tissue evidence="13">Young leaves</tissue>
    </source>
</reference>
<evidence type="ECO:0000313" key="12">
    <source>
        <dbReference type="Proteomes" id="UP000504608"/>
    </source>
</evidence>
<keyword evidence="5 10" id="KW-0805">Transcription regulation</keyword>